<dbReference type="InterPro" id="IPR027235">
    <property type="entry name" value="PFD2"/>
</dbReference>
<dbReference type="GO" id="GO:0006457">
    <property type="term" value="P:protein folding"/>
    <property type="evidence" value="ECO:0007669"/>
    <property type="project" value="InterPro"/>
</dbReference>
<evidence type="ECO:0000256" key="2">
    <source>
        <dbReference type="ARBA" id="ARBA00023186"/>
    </source>
</evidence>
<reference evidence="3 4" key="1">
    <citation type="submission" date="2023-03" db="EMBL/GenBank/DDBJ databases">
        <title>Mating type loci evolution in Malassezia.</title>
        <authorList>
            <person name="Coelho M.A."/>
        </authorList>
    </citation>
    <scope>NUCLEOTIDE SEQUENCE [LARGE SCALE GENOMIC DNA]</scope>
    <source>
        <strain evidence="3 4">CBS 13387</strain>
    </source>
</reference>
<evidence type="ECO:0000313" key="4">
    <source>
        <dbReference type="Proteomes" id="UP001217582"/>
    </source>
</evidence>
<dbReference type="AlphaFoldDB" id="A0AAJ5Z4R4"/>
<dbReference type="Pfam" id="PF01920">
    <property type="entry name" value="Prefoldin_2"/>
    <property type="match status" value="1"/>
</dbReference>
<dbReference type="PANTHER" id="PTHR13303">
    <property type="entry name" value="PREFOLDIN SUBUNIT 2"/>
    <property type="match status" value="1"/>
</dbReference>
<dbReference type="GO" id="GO:0016272">
    <property type="term" value="C:prefoldin complex"/>
    <property type="evidence" value="ECO:0007669"/>
    <property type="project" value="InterPro"/>
</dbReference>
<keyword evidence="4" id="KW-1185">Reference proteome</keyword>
<keyword evidence="2" id="KW-0143">Chaperone</keyword>
<dbReference type="InterPro" id="IPR009053">
    <property type="entry name" value="Prefoldin"/>
</dbReference>
<dbReference type="SUPFAM" id="SSF46579">
    <property type="entry name" value="Prefoldin"/>
    <property type="match status" value="1"/>
</dbReference>
<dbReference type="Proteomes" id="UP001217582">
    <property type="component" value="Chromosome 3"/>
</dbReference>
<dbReference type="Gene3D" id="1.10.287.370">
    <property type="match status" value="1"/>
</dbReference>
<proteinExistence type="inferred from homology"/>
<organism evidence="3 4">
    <name type="scientific">Malassezia arunalokei</name>
    <dbReference type="NCBI Taxonomy" id="1514897"/>
    <lineage>
        <taxon>Eukaryota</taxon>
        <taxon>Fungi</taxon>
        <taxon>Dikarya</taxon>
        <taxon>Basidiomycota</taxon>
        <taxon>Ustilaginomycotina</taxon>
        <taxon>Malasseziomycetes</taxon>
        <taxon>Malasseziales</taxon>
        <taxon>Malasseziaceae</taxon>
        <taxon>Malassezia</taxon>
    </lineage>
</organism>
<evidence type="ECO:0000313" key="3">
    <source>
        <dbReference type="EMBL" id="WFD15829.1"/>
    </source>
</evidence>
<protein>
    <submittedName>
        <fullName evidence="3">Cochaperone prefoldin complex subunit</fullName>
    </submittedName>
</protein>
<name>A0AAJ5Z4R4_9BASI</name>
<accession>A0AAJ5Z4R4</accession>
<evidence type="ECO:0000256" key="1">
    <source>
        <dbReference type="ARBA" id="ARBA00008045"/>
    </source>
</evidence>
<comment type="similarity">
    <text evidence="1">Belongs to the prefoldin subunit beta family.</text>
</comment>
<dbReference type="InterPro" id="IPR002777">
    <property type="entry name" value="PFD_beta-like"/>
</dbReference>
<dbReference type="GO" id="GO:0051082">
    <property type="term" value="F:unfolded protein binding"/>
    <property type="evidence" value="ECO:0007669"/>
    <property type="project" value="InterPro"/>
</dbReference>
<sequence>MSALGGIDGEKTAKIQQRRNELQTIVEKIGEIESDADEHRYVLETNVSLVVKTLAEVYEREPERTCFRLVGGVLVERTVKDVLSTLQTTMDGVRATCNLTPAH</sequence>
<dbReference type="EMBL" id="CP119918">
    <property type="protein sequence ID" value="WFD15829.1"/>
    <property type="molecule type" value="Genomic_DNA"/>
</dbReference>
<gene>
    <name evidence="3" type="primary">GIM4</name>
    <name evidence="3" type="ORF">MARU1_001853</name>
</gene>